<evidence type="ECO:0000256" key="7">
    <source>
        <dbReference type="ARBA" id="ARBA00022989"/>
    </source>
</evidence>
<dbReference type="NCBIfam" id="TIGR00796">
    <property type="entry name" value="livcs"/>
    <property type="match status" value="1"/>
</dbReference>
<evidence type="ECO:0000256" key="4">
    <source>
        <dbReference type="ARBA" id="ARBA00022475"/>
    </source>
</evidence>
<protein>
    <recommendedName>
        <fullName evidence="9">Branched-chain amino acid transport system carrier protein</fullName>
    </recommendedName>
</protein>
<keyword evidence="11" id="KW-1185">Reference proteome</keyword>
<feature type="transmembrane region" description="Helical" evidence="9">
    <location>
        <begin position="344"/>
        <end position="365"/>
    </location>
</feature>
<evidence type="ECO:0000313" key="10">
    <source>
        <dbReference type="EMBL" id="MBS2970023.1"/>
    </source>
</evidence>
<evidence type="ECO:0000256" key="3">
    <source>
        <dbReference type="ARBA" id="ARBA00022448"/>
    </source>
</evidence>
<feature type="transmembrane region" description="Helical" evidence="9">
    <location>
        <begin position="119"/>
        <end position="142"/>
    </location>
</feature>
<evidence type="ECO:0000313" key="11">
    <source>
        <dbReference type="Proteomes" id="UP000682403"/>
    </source>
</evidence>
<sequence length="447" mass="47100">MKQGLSTKETFVVGLMLFALFFGGGNMIFPPSLGQAAGTSVWIAIAGFLITGVGLPLLGVIAIGLTGSDVQSLGSRIHPVFGIVFTIVLYLAIGPLFGIPRTGTVAYEIGVTPFLPEGMAKNGISLFIYTVIFFGVTYWLSLNPSKLVDRIGKLLTPALLAILALLAIKTIATPMGAAKAPQPAYQDSPFFKGFLEGYLTMDTLAALVFGIVVINAVRDKGITSSKSITKVCIQAGLIAAAGLALVYLSLAYMGATSVDSVGYQSNGGLILSKSANVLFGSLGNIVLTLAITFACLTTSVGLVSACGQYFSKILPKVSYSIIILALSIFSTVIANFGLTQLITFSVPLLTAIYPLAIVLILLSFVDQIFNRAPEVYAISLLFTGLISFADGLKAANIQLASIYNLFDTFVPLFSKGIGWIIPAIIGALIGYVIALVRRPNLKTKESH</sequence>
<dbReference type="EMBL" id="JAGVRK010000001">
    <property type="protein sequence ID" value="MBS2970023.1"/>
    <property type="molecule type" value="Genomic_DNA"/>
</dbReference>
<keyword evidence="8 9" id="KW-0472">Membrane</keyword>
<feature type="transmembrane region" description="Helical" evidence="9">
    <location>
        <begin position="377"/>
        <end position="397"/>
    </location>
</feature>
<feature type="transmembrane region" description="Helical" evidence="9">
    <location>
        <begin position="41"/>
        <end position="65"/>
    </location>
</feature>
<evidence type="ECO:0000256" key="1">
    <source>
        <dbReference type="ARBA" id="ARBA00004651"/>
    </source>
</evidence>
<feature type="transmembrane region" description="Helical" evidence="9">
    <location>
        <begin position="77"/>
        <end position="99"/>
    </location>
</feature>
<proteinExistence type="inferred from homology"/>
<keyword evidence="7 9" id="KW-1133">Transmembrane helix</keyword>
<feature type="transmembrane region" description="Helical" evidence="9">
    <location>
        <begin position="154"/>
        <end position="177"/>
    </location>
</feature>
<evidence type="ECO:0000256" key="9">
    <source>
        <dbReference type="RuleBase" id="RU362122"/>
    </source>
</evidence>
<feature type="transmembrane region" description="Helical" evidence="9">
    <location>
        <begin position="278"/>
        <end position="305"/>
    </location>
</feature>
<keyword evidence="4" id="KW-1003">Cell membrane</keyword>
<keyword evidence="5 9" id="KW-0812">Transmembrane</keyword>
<feature type="transmembrane region" description="Helical" evidence="9">
    <location>
        <begin position="12"/>
        <end position="29"/>
    </location>
</feature>
<dbReference type="PANTHER" id="PTHR30588:SF8">
    <property type="entry name" value="BRANCHED-CHAIN AMINO ACID PERMEASE BRAB"/>
    <property type="match status" value="1"/>
</dbReference>
<accession>A0ABS5LHQ0</accession>
<comment type="caution">
    <text evidence="10">The sequence shown here is derived from an EMBL/GenBank/DDBJ whole genome shotgun (WGS) entry which is preliminary data.</text>
</comment>
<reference evidence="10 11" key="1">
    <citation type="submission" date="2021-04" db="EMBL/GenBank/DDBJ databases">
        <title>Metabacillus sp. strain KIGAM252 whole genome sequence.</title>
        <authorList>
            <person name="Seo M.-J."/>
            <person name="Cho E.-S."/>
            <person name="Hwang C.Y."/>
            <person name="Yoon D.J."/>
        </authorList>
    </citation>
    <scope>NUCLEOTIDE SEQUENCE [LARGE SCALE GENOMIC DNA]</scope>
    <source>
        <strain evidence="10 11">KIGAM252</strain>
    </source>
</reference>
<feature type="transmembrane region" description="Helical" evidence="9">
    <location>
        <begin position="237"/>
        <end position="258"/>
    </location>
</feature>
<evidence type="ECO:0000256" key="6">
    <source>
        <dbReference type="ARBA" id="ARBA00022970"/>
    </source>
</evidence>
<organism evidence="10 11">
    <name type="scientific">Metabacillus flavus</name>
    <dbReference type="NCBI Taxonomy" id="2823519"/>
    <lineage>
        <taxon>Bacteria</taxon>
        <taxon>Bacillati</taxon>
        <taxon>Bacillota</taxon>
        <taxon>Bacilli</taxon>
        <taxon>Bacillales</taxon>
        <taxon>Bacillaceae</taxon>
        <taxon>Metabacillus</taxon>
    </lineage>
</organism>
<comment type="similarity">
    <text evidence="2 9">Belongs to the branched chain amino acid transporter family.</text>
</comment>
<keyword evidence="6 9" id="KW-0029">Amino-acid transport</keyword>
<evidence type="ECO:0000256" key="5">
    <source>
        <dbReference type="ARBA" id="ARBA00022692"/>
    </source>
</evidence>
<feature type="transmembrane region" description="Helical" evidence="9">
    <location>
        <begin position="417"/>
        <end position="436"/>
    </location>
</feature>
<keyword evidence="3 9" id="KW-0813">Transport</keyword>
<comment type="subcellular location">
    <subcellularLocation>
        <location evidence="1 9">Cell membrane</location>
        <topology evidence="1 9">Multi-pass membrane protein</topology>
    </subcellularLocation>
</comment>
<dbReference type="PANTHER" id="PTHR30588">
    <property type="entry name" value="BRANCHED-CHAIN AMINO ACID TRANSPORT SYSTEM 2 CARRIER PROTEIN"/>
    <property type="match status" value="1"/>
</dbReference>
<name>A0ABS5LHQ0_9BACI</name>
<dbReference type="RefSeq" id="WP_211559835.1">
    <property type="nucleotide sequence ID" value="NZ_JAGVRK010000001.1"/>
</dbReference>
<evidence type="ECO:0000256" key="8">
    <source>
        <dbReference type="ARBA" id="ARBA00023136"/>
    </source>
</evidence>
<comment type="function">
    <text evidence="9">Component of the transport system for branched-chain amino acids.</text>
</comment>
<dbReference type="Pfam" id="PF05525">
    <property type="entry name" value="Branch_AA_trans"/>
    <property type="match status" value="1"/>
</dbReference>
<dbReference type="InterPro" id="IPR004685">
    <property type="entry name" value="Brnchd-chn_aa_trnsp_Livcs"/>
</dbReference>
<dbReference type="Proteomes" id="UP000682403">
    <property type="component" value="Unassembled WGS sequence"/>
</dbReference>
<feature type="transmembrane region" description="Helical" evidence="9">
    <location>
        <begin position="197"/>
        <end position="217"/>
    </location>
</feature>
<feature type="transmembrane region" description="Helical" evidence="9">
    <location>
        <begin position="317"/>
        <end position="338"/>
    </location>
</feature>
<gene>
    <name evidence="10" type="primary">brnQ</name>
    <name evidence="10" type="ORF">J9317_14730</name>
</gene>
<evidence type="ECO:0000256" key="2">
    <source>
        <dbReference type="ARBA" id="ARBA00008540"/>
    </source>
</evidence>